<gene>
    <name evidence="1" type="ORF">SSLN_LOCUS17255</name>
</gene>
<dbReference type="WBParaSite" id="SSLN_0001791001-mRNA-1">
    <property type="protein sequence ID" value="SSLN_0001791001-mRNA-1"/>
    <property type="gene ID" value="SSLN_0001791001"/>
</dbReference>
<dbReference type="AlphaFoldDB" id="A0A183TLA7"/>
<dbReference type="Proteomes" id="UP000275846">
    <property type="component" value="Unassembled WGS sequence"/>
</dbReference>
<evidence type="ECO:0000313" key="1">
    <source>
        <dbReference type="EMBL" id="VDM03641.1"/>
    </source>
</evidence>
<keyword evidence="2" id="KW-1185">Reference proteome</keyword>
<dbReference type="EMBL" id="UYSU01042203">
    <property type="protein sequence ID" value="VDM03641.1"/>
    <property type="molecule type" value="Genomic_DNA"/>
</dbReference>
<name>A0A183TLA7_SCHSO</name>
<evidence type="ECO:0000313" key="3">
    <source>
        <dbReference type="WBParaSite" id="SSLN_0001791001-mRNA-1"/>
    </source>
</evidence>
<reference evidence="3" key="1">
    <citation type="submission" date="2016-06" db="UniProtKB">
        <authorList>
            <consortium name="WormBaseParasite"/>
        </authorList>
    </citation>
    <scope>IDENTIFICATION</scope>
</reference>
<reference evidence="1 2" key="2">
    <citation type="submission" date="2018-11" db="EMBL/GenBank/DDBJ databases">
        <authorList>
            <consortium name="Pathogen Informatics"/>
        </authorList>
    </citation>
    <scope>NUCLEOTIDE SEQUENCE [LARGE SCALE GENOMIC DNA]</scope>
    <source>
        <strain evidence="1 2">NST_G2</strain>
    </source>
</reference>
<protein>
    <submittedName>
        <fullName evidence="1 3">Uncharacterized protein</fullName>
    </submittedName>
</protein>
<accession>A0A183TLA7</accession>
<proteinExistence type="predicted"/>
<sequence>MLSDTTCVIQDQNRPFTSEFPVHFNRLKLGKDQWKKHRAEHPGDAVRYVDHEGVERWVEIPPEGGEETVMPYNLQNSKDSVRLREDIELAEDSDNFTQEEAM</sequence>
<organism evidence="3">
    <name type="scientific">Schistocephalus solidus</name>
    <name type="common">Tapeworm</name>
    <dbReference type="NCBI Taxonomy" id="70667"/>
    <lineage>
        <taxon>Eukaryota</taxon>
        <taxon>Metazoa</taxon>
        <taxon>Spiralia</taxon>
        <taxon>Lophotrochozoa</taxon>
        <taxon>Platyhelminthes</taxon>
        <taxon>Cestoda</taxon>
        <taxon>Eucestoda</taxon>
        <taxon>Diphyllobothriidea</taxon>
        <taxon>Diphyllobothriidae</taxon>
        <taxon>Schistocephalus</taxon>
    </lineage>
</organism>
<evidence type="ECO:0000313" key="2">
    <source>
        <dbReference type="Proteomes" id="UP000275846"/>
    </source>
</evidence>